<gene>
    <name evidence="2" type="ORF">L6773_20370</name>
</gene>
<dbReference type="Proteomes" id="UP001165366">
    <property type="component" value="Unassembled WGS sequence"/>
</dbReference>
<dbReference type="PANTHER" id="PTHR22946:SF0">
    <property type="entry name" value="DIENELACTONE HYDROLASE DOMAIN-CONTAINING PROTEIN"/>
    <property type="match status" value="1"/>
</dbReference>
<keyword evidence="3" id="KW-1185">Reference proteome</keyword>
<dbReference type="PANTHER" id="PTHR22946">
    <property type="entry name" value="DIENELACTONE HYDROLASE DOMAIN-CONTAINING PROTEIN-RELATED"/>
    <property type="match status" value="1"/>
</dbReference>
<evidence type="ECO:0000259" key="1">
    <source>
        <dbReference type="Pfam" id="PF01738"/>
    </source>
</evidence>
<name>A0ABS9KJA2_9BACT</name>
<proteinExistence type="predicted"/>
<dbReference type="Pfam" id="PF01738">
    <property type="entry name" value="DLH"/>
    <property type="match status" value="1"/>
</dbReference>
<feature type="domain" description="Dienelactone hydrolase" evidence="1">
    <location>
        <begin position="158"/>
        <end position="265"/>
    </location>
</feature>
<keyword evidence="2" id="KW-0378">Hydrolase</keyword>
<dbReference type="RefSeq" id="WP_237856456.1">
    <property type="nucleotide sequence ID" value="NZ_JAKLWS010000050.1"/>
</dbReference>
<dbReference type="InterPro" id="IPR029058">
    <property type="entry name" value="AB_hydrolase_fold"/>
</dbReference>
<dbReference type="InterPro" id="IPR050261">
    <property type="entry name" value="FrsA_esterase"/>
</dbReference>
<dbReference type="EMBL" id="JAKLWS010000050">
    <property type="protein sequence ID" value="MCG2590937.1"/>
    <property type="molecule type" value="Genomic_DNA"/>
</dbReference>
<sequence length="365" mass="41534">MNRRDFLYLSSAFSLSGYHISKNREEKNAHLLREEVPWLEEVQQCDAPQEQVIHLPSVLKDELCNDITSLEEWQNQRQIIRQRWLDFLGPLEPNPNLPKLTVLEEDKPPGVVRQLVEYEGEPGMKVRGYLIMPRHIKKPRPGVLTLHTTTDDTILQPAGVKGEPEKAFGLKLAQMGFVTFSPENFLWQDKGDRSWEEQSQRFLKRYPGSTGMAKMLFDASRGVDLLESLPFVDKNRLGAIGHSLGGKEVLYLAAFDKRIKATVSSEGGVGIDFSNWDDSWYLGQQIHNFGHKHHEVLALAAPNPFLLIGGDSADGERSCPYIQEVMKVYSLYGDPKRLGLLNHHQGHSVPPIAELRAYQWLLNYL</sequence>
<dbReference type="InterPro" id="IPR002925">
    <property type="entry name" value="Dienelactn_hydro"/>
</dbReference>
<evidence type="ECO:0000313" key="2">
    <source>
        <dbReference type="EMBL" id="MCG2590937.1"/>
    </source>
</evidence>
<dbReference type="GO" id="GO:0016787">
    <property type="term" value="F:hydrolase activity"/>
    <property type="evidence" value="ECO:0007669"/>
    <property type="project" value="UniProtKB-KW"/>
</dbReference>
<protein>
    <submittedName>
        <fullName evidence="2">Dienelactone hydrolase family protein</fullName>
    </submittedName>
</protein>
<organism evidence="2 3">
    <name type="scientific">Rhodohalobacter sulfatireducens</name>
    <dbReference type="NCBI Taxonomy" id="2911366"/>
    <lineage>
        <taxon>Bacteria</taxon>
        <taxon>Pseudomonadati</taxon>
        <taxon>Balneolota</taxon>
        <taxon>Balneolia</taxon>
        <taxon>Balneolales</taxon>
        <taxon>Balneolaceae</taxon>
        <taxon>Rhodohalobacter</taxon>
    </lineage>
</organism>
<reference evidence="2" key="1">
    <citation type="submission" date="2022-01" db="EMBL/GenBank/DDBJ databases">
        <authorList>
            <person name="Wang Y."/>
        </authorList>
    </citation>
    <scope>NUCLEOTIDE SEQUENCE</scope>
    <source>
        <strain evidence="2">WB101</strain>
    </source>
</reference>
<reference evidence="2" key="2">
    <citation type="submission" date="2024-05" db="EMBL/GenBank/DDBJ databases">
        <title>Rhodohalobacter halophilus gen. nov., sp. nov., a moderately halophilic member of the family Balneolaceae.</title>
        <authorList>
            <person name="Xia J."/>
        </authorList>
    </citation>
    <scope>NUCLEOTIDE SEQUENCE</scope>
    <source>
        <strain evidence="2">WB101</strain>
    </source>
</reference>
<evidence type="ECO:0000313" key="3">
    <source>
        <dbReference type="Proteomes" id="UP001165366"/>
    </source>
</evidence>
<accession>A0ABS9KJA2</accession>
<dbReference type="Gene3D" id="3.40.50.1820">
    <property type="entry name" value="alpha/beta hydrolase"/>
    <property type="match status" value="1"/>
</dbReference>
<comment type="caution">
    <text evidence="2">The sequence shown here is derived from an EMBL/GenBank/DDBJ whole genome shotgun (WGS) entry which is preliminary data.</text>
</comment>
<dbReference type="SUPFAM" id="SSF53474">
    <property type="entry name" value="alpha/beta-Hydrolases"/>
    <property type="match status" value="1"/>
</dbReference>